<name>Q4SIA2_TETNG</name>
<dbReference type="PANTHER" id="PTHR21637">
    <property type="entry name" value="BTB/POZ DOMAIN-CONTAINING PROTEIN 10-RELATED"/>
    <property type="match status" value="1"/>
</dbReference>
<feature type="compositionally biased region" description="Low complexity" evidence="3">
    <location>
        <begin position="101"/>
        <end position="134"/>
    </location>
</feature>
<dbReference type="OrthoDB" id="10034757at2759"/>
<reference evidence="5" key="1">
    <citation type="journal article" date="2004" name="Nature">
        <title>Genome duplication in the teleost fish Tetraodon nigroviridis reveals the early vertebrate proto-karyotype.</title>
        <authorList>
            <person name="Jaillon O."/>
            <person name="Aury J.-M."/>
            <person name="Brunet F."/>
            <person name="Petit J.-L."/>
            <person name="Stange-Thomann N."/>
            <person name="Mauceli E."/>
            <person name="Bouneau L."/>
            <person name="Fischer C."/>
            <person name="Ozouf-Costaz C."/>
            <person name="Bernot A."/>
            <person name="Nicaud S."/>
            <person name="Jaffe D."/>
            <person name="Fisher S."/>
            <person name="Lutfalla G."/>
            <person name="Dossat C."/>
            <person name="Segurens B."/>
            <person name="Dasilva C."/>
            <person name="Salanoubat M."/>
            <person name="Levy M."/>
            <person name="Boudet N."/>
            <person name="Castellano S."/>
            <person name="Anthouard V."/>
            <person name="Jubin C."/>
            <person name="Castelli V."/>
            <person name="Katinka M."/>
            <person name="Vacherie B."/>
            <person name="Biemont C."/>
            <person name="Skalli Z."/>
            <person name="Cattolico L."/>
            <person name="Poulain J."/>
            <person name="De Berardinis V."/>
            <person name="Cruaud C."/>
            <person name="Duprat S."/>
            <person name="Brottier P."/>
            <person name="Coutanceau J.-P."/>
            <person name="Gouzy J."/>
            <person name="Parra G."/>
            <person name="Lardier G."/>
            <person name="Chapple C."/>
            <person name="McKernan K.J."/>
            <person name="McEwan P."/>
            <person name="Bosak S."/>
            <person name="Kellis M."/>
            <person name="Volff J.-N."/>
            <person name="Guigo R."/>
            <person name="Zody M.C."/>
            <person name="Mesirov J."/>
            <person name="Lindblad-Toh K."/>
            <person name="Birren B."/>
            <person name="Nusbaum C."/>
            <person name="Kahn D."/>
            <person name="Robinson-Rechavi M."/>
            <person name="Laudet V."/>
            <person name="Schachter V."/>
            <person name="Quetier F."/>
            <person name="Saurin W."/>
            <person name="Scarpelli C."/>
            <person name="Wincker P."/>
            <person name="Lander E.S."/>
            <person name="Weissenbach J."/>
            <person name="Roest Crollius H."/>
        </authorList>
    </citation>
    <scope>NUCLEOTIDE SEQUENCE [LARGE SCALE GENOMIC DNA]</scope>
</reference>
<dbReference type="CDD" id="cd18385">
    <property type="entry name" value="BTB_POZ_BTBD10_GMRP1"/>
    <property type="match status" value="1"/>
</dbReference>
<evidence type="ECO:0000256" key="1">
    <source>
        <dbReference type="ARBA" id="ARBA00004496"/>
    </source>
</evidence>
<protein>
    <submittedName>
        <fullName evidence="5">(spotted green pufferfish) hypothetical protein</fullName>
    </submittedName>
</protein>
<feature type="compositionally biased region" description="Basic residues" evidence="3">
    <location>
        <begin position="412"/>
        <end position="432"/>
    </location>
</feature>
<feature type="domain" description="BTB" evidence="4">
    <location>
        <begin position="172"/>
        <end position="277"/>
    </location>
</feature>
<dbReference type="InterPro" id="IPR039886">
    <property type="entry name" value="BTBD10/KCTD20"/>
</dbReference>
<dbReference type="Pfam" id="PF16017">
    <property type="entry name" value="BTB_3"/>
    <property type="match status" value="1"/>
</dbReference>
<evidence type="ECO:0000259" key="4">
    <source>
        <dbReference type="SMART" id="SM00225"/>
    </source>
</evidence>
<gene>
    <name evidence="5" type="ORF">GSTENG00017775001</name>
</gene>
<proteinExistence type="predicted"/>
<comment type="subcellular location">
    <subcellularLocation>
        <location evidence="1">Cytoplasm</location>
    </subcellularLocation>
</comment>
<sequence length="552" mass="60857">MNTLVSTQKAKFNGKFLHIMKSESSGADSRLYGVMAARLHSYDSNSSDTENWDPKVISRPRKFCKHSGDSSHEREGQLTPCIRNVTSPTRQHNSERERDGGPSSRPSSPRPQRVSPSGSSSSGVVSSRNSSLSSTEGTFKSLEVGEMVFVYESPKEPGASAAVGNRNLRTSERVTLIVDNTRFVVDPSIFTAQPNTMLGRMFGSGREHNFTRPNEKGEYEVAEGISSTVFRAILDYYKSGIIRCPDGISIPELREACDYLCISFDYSTIKCRDLSALMHELSNDGARRQFEFYLEEMVLPLMVASAQSGERECHIVVLTDDDVVDWDEEYPPQMGEEYSQSMWRPVLTTGTHTHTHTHTHTRTRVRMIQAVLCFSLCSHLQHEALQVFQVYREPGCGQIGLKGEGTEENTAGHRRLSNLQRKGQKAPRRSPRGHLQLRPEALHPHVLGEGGGQKPPRGLPVRQVQVHHQPGGGGGGHSPGPAGGDAPGPPGGRTGHPAQPPPQRESLRPQLQQRARSRCTFAGRLRTRRCSSSASATPVLHPACCSMEHRGP</sequence>
<feature type="compositionally biased region" description="Gly residues" evidence="3">
    <location>
        <begin position="470"/>
        <end position="494"/>
    </location>
</feature>
<dbReference type="AlphaFoldDB" id="Q4SIA2"/>
<evidence type="ECO:0000256" key="3">
    <source>
        <dbReference type="SAM" id="MobiDB-lite"/>
    </source>
</evidence>
<evidence type="ECO:0000256" key="2">
    <source>
        <dbReference type="ARBA" id="ARBA00022490"/>
    </source>
</evidence>
<feature type="region of interest" description="Disordered" evidence="3">
    <location>
        <begin position="63"/>
        <end position="136"/>
    </location>
</feature>
<dbReference type="SUPFAM" id="SSF54695">
    <property type="entry name" value="POZ domain"/>
    <property type="match status" value="1"/>
</dbReference>
<evidence type="ECO:0000313" key="5">
    <source>
        <dbReference type="EMBL" id="CAF99630.1"/>
    </source>
</evidence>
<feature type="compositionally biased region" description="Basic and acidic residues" evidence="3">
    <location>
        <begin position="66"/>
        <end position="76"/>
    </location>
</feature>
<dbReference type="Gene3D" id="3.30.710.10">
    <property type="entry name" value="Potassium Channel Kv1.1, Chain A"/>
    <property type="match status" value="1"/>
</dbReference>
<keyword evidence="2" id="KW-0963">Cytoplasm</keyword>
<dbReference type="SMART" id="SM00225">
    <property type="entry name" value="BTB"/>
    <property type="match status" value="1"/>
</dbReference>
<dbReference type="EMBL" id="CAAE01014581">
    <property type="protein sequence ID" value="CAF99630.1"/>
    <property type="molecule type" value="Genomic_DNA"/>
</dbReference>
<reference evidence="5" key="2">
    <citation type="submission" date="2004-02" db="EMBL/GenBank/DDBJ databases">
        <authorList>
            <consortium name="Genoscope"/>
            <consortium name="Whitehead Institute Centre for Genome Research"/>
        </authorList>
    </citation>
    <scope>NUCLEOTIDE SEQUENCE</scope>
</reference>
<dbReference type="InterPro" id="IPR000210">
    <property type="entry name" value="BTB/POZ_dom"/>
</dbReference>
<dbReference type="GO" id="GO:0042327">
    <property type="term" value="P:positive regulation of phosphorylation"/>
    <property type="evidence" value="ECO:0007669"/>
    <property type="project" value="TreeGrafter"/>
</dbReference>
<accession>Q4SIA2</accession>
<comment type="caution">
    <text evidence="5">The sequence shown here is derived from an EMBL/GenBank/DDBJ whole genome shotgun (WGS) entry which is preliminary data.</text>
</comment>
<feature type="region of interest" description="Disordered" evidence="3">
    <location>
        <begin position="403"/>
        <end position="520"/>
    </location>
</feature>
<dbReference type="FunFam" id="3.30.710.10:FF:000017">
    <property type="entry name" value="BTB/POZ domain-containing protein 10 isoform X1"/>
    <property type="match status" value="1"/>
</dbReference>
<organism evidence="5">
    <name type="scientific">Tetraodon nigroviridis</name>
    <name type="common">Spotted green pufferfish</name>
    <name type="synonym">Chelonodon nigroviridis</name>
    <dbReference type="NCBI Taxonomy" id="99883"/>
    <lineage>
        <taxon>Eukaryota</taxon>
        <taxon>Metazoa</taxon>
        <taxon>Chordata</taxon>
        <taxon>Craniata</taxon>
        <taxon>Vertebrata</taxon>
        <taxon>Euteleostomi</taxon>
        <taxon>Actinopterygii</taxon>
        <taxon>Neopterygii</taxon>
        <taxon>Teleostei</taxon>
        <taxon>Neoteleostei</taxon>
        <taxon>Acanthomorphata</taxon>
        <taxon>Eupercaria</taxon>
        <taxon>Tetraodontiformes</taxon>
        <taxon>Tetradontoidea</taxon>
        <taxon>Tetraodontidae</taxon>
        <taxon>Tetraodon</taxon>
    </lineage>
</organism>
<dbReference type="KEGG" id="tng:GSTEN00017775G001"/>
<dbReference type="PANTHER" id="PTHR21637:SF5">
    <property type="entry name" value="BTB_POZ DOMAIN-CONTAINING PROTEIN 10"/>
    <property type="match status" value="1"/>
</dbReference>
<dbReference type="GO" id="GO:0005737">
    <property type="term" value="C:cytoplasm"/>
    <property type="evidence" value="ECO:0007669"/>
    <property type="project" value="UniProtKB-SubCell"/>
</dbReference>
<dbReference type="InterPro" id="IPR011333">
    <property type="entry name" value="SKP1/BTB/POZ_sf"/>
</dbReference>
<dbReference type="InterPro" id="IPR039885">
    <property type="entry name" value="BTBD10/KCTD20_BTB/POZ"/>
</dbReference>